<dbReference type="EMBL" id="BPLQ01003666">
    <property type="protein sequence ID" value="GIY02363.1"/>
    <property type="molecule type" value="Genomic_DNA"/>
</dbReference>
<gene>
    <name evidence="1" type="ORF">CDAR_113181</name>
</gene>
<sequence length="98" mass="11252">MPELTEPRSKTFFPLSFGCCSSNNSQLFLFFYSSLSLVGLSPNGRPNITTAKKWRKELVKTFAWKRDNRTMAGKSTRTECTRMVFESLARQDDEEENG</sequence>
<reference evidence="1 2" key="1">
    <citation type="submission" date="2021-06" db="EMBL/GenBank/DDBJ databases">
        <title>Caerostris darwini draft genome.</title>
        <authorList>
            <person name="Kono N."/>
            <person name="Arakawa K."/>
        </authorList>
    </citation>
    <scope>NUCLEOTIDE SEQUENCE [LARGE SCALE GENOMIC DNA]</scope>
</reference>
<dbReference type="Proteomes" id="UP001054837">
    <property type="component" value="Unassembled WGS sequence"/>
</dbReference>
<keyword evidence="2" id="KW-1185">Reference proteome</keyword>
<evidence type="ECO:0000313" key="2">
    <source>
        <dbReference type="Proteomes" id="UP001054837"/>
    </source>
</evidence>
<dbReference type="AlphaFoldDB" id="A0AAV4PXL6"/>
<proteinExistence type="predicted"/>
<organism evidence="1 2">
    <name type="scientific">Caerostris darwini</name>
    <dbReference type="NCBI Taxonomy" id="1538125"/>
    <lineage>
        <taxon>Eukaryota</taxon>
        <taxon>Metazoa</taxon>
        <taxon>Ecdysozoa</taxon>
        <taxon>Arthropoda</taxon>
        <taxon>Chelicerata</taxon>
        <taxon>Arachnida</taxon>
        <taxon>Araneae</taxon>
        <taxon>Araneomorphae</taxon>
        <taxon>Entelegynae</taxon>
        <taxon>Araneoidea</taxon>
        <taxon>Araneidae</taxon>
        <taxon>Caerostris</taxon>
    </lineage>
</organism>
<name>A0AAV4PXL6_9ARAC</name>
<protein>
    <submittedName>
        <fullName evidence="1">Uncharacterized protein</fullName>
    </submittedName>
</protein>
<accession>A0AAV4PXL6</accession>
<comment type="caution">
    <text evidence="1">The sequence shown here is derived from an EMBL/GenBank/DDBJ whole genome shotgun (WGS) entry which is preliminary data.</text>
</comment>
<evidence type="ECO:0000313" key="1">
    <source>
        <dbReference type="EMBL" id="GIY02363.1"/>
    </source>
</evidence>